<keyword evidence="4 9" id="KW-0812">Transmembrane</keyword>
<dbReference type="PANTHER" id="PTHR19139:SF199">
    <property type="entry name" value="MIP17260P"/>
    <property type="match status" value="1"/>
</dbReference>
<feature type="transmembrane region" description="Helical" evidence="11">
    <location>
        <begin position="200"/>
        <end position="223"/>
    </location>
</feature>
<feature type="transmembrane region" description="Helical" evidence="11">
    <location>
        <begin position="116"/>
        <end position="136"/>
    </location>
</feature>
<sequence length="361" mass="39558">MVVSNLSQQHQTHHHLHHSHTQLPYQPLTSPRLFTMARLMPRIGSYQSNYSMEHEGVAQPGEASHPLPSGARKTCVIAMGEFCGTFMFLLMSFIGAQTALVTNNPSEPGAPLQPFSLMYIAASFGTALAVNVWIFYRVSGGMFNPAVTLGLMLVGAVKPMNGLIIIPTQFVAAIAAAAVTDGLLPGPLLVANTLGNDTSIVQGLFLEMFLTAQLVLTVYFLAVEKHRGTFLAPIGIGISVFISHICGTNWTGTSINPARSFGPAVITTFVDYHWIYWLGPCMGAILAWACYQLFKWLNYQTANPGQDDDDLEKGRHHRFFHRGEKEPMPQSQTQTDTIQPKDISPHNRNDSMIDGQATMSP</sequence>
<evidence type="ECO:0000256" key="6">
    <source>
        <dbReference type="ARBA" id="ARBA00022989"/>
    </source>
</evidence>
<comment type="caution">
    <text evidence="12">The sequence shown here is derived from an EMBL/GenBank/DDBJ whole genome shotgun (WGS) entry which is preliminary data.</text>
</comment>
<evidence type="ECO:0000256" key="4">
    <source>
        <dbReference type="ARBA" id="ARBA00022692"/>
    </source>
</evidence>
<evidence type="ECO:0000256" key="2">
    <source>
        <dbReference type="ARBA" id="ARBA00006175"/>
    </source>
</evidence>
<dbReference type="Gene3D" id="1.20.1080.10">
    <property type="entry name" value="Glycerol uptake facilitator protein"/>
    <property type="match status" value="1"/>
</dbReference>
<feature type="transmembrane region" description="Helical" evidence="11">
    <location>
        <begin position="230"/>
        <end position="252"/>
    </location>
</feature>
<evidence type="ECO:0000256" key="8">
    <source>
        <dbReference type="ARBA" id="ARBA00034651"/>
    </source>
</evidence>
<evidence type="ECO:0000256" key="11">
    <source>
        <dbReference type="SAM" id="Phobius"/>
    </source>
</evidence>
<keyword evidence="6 11" id="KW-1133">Transmembrane helix</keyword>
<keyword evidence="13" id="KW-1185">Reference proteome</keyword>
<dbReference type="SUPFAM" id="SSF81338">
    <property type="entry name" value="Aquaporin-like"/>
    <property type="match status" value="1"/>
</dbReference>
<dbReference type="InterPro" id="IPR000425">
    <property type="entry name" value="MIP"/>
</dbReference>
<dbReference type="PRINTS" id="PR00783">
    <property type="entry name" value="MINTRINSICP"/>
</dbReference>
<comment type="subcellular location">
    <subcellularLocation>
        <location evidence="1">Membrane</location>
        <topology evidence="1">Multi-pass membrane protein</topology>
    </subcellularLocation>
</comment>
<evidence type="ECO:0000313" key="13">
    <source>
        <dbReference type="Proteomes" id="UP000635477"/>
    </source>
</evidence>
<dbReference type="InterPro" id="IPR034294">
    <property type="entry name" value="Aquaporin_transptr"/>
</dbReference>
<dbReference type="GO" id="GO:0005886">
    <property type="term" value="C:plasma membrane"/>
    <property type="evidence" value="ECO:0007669"/>
    <property type="project" value="TreeGrafter"/>
</dbReference>
<evidence type="ECO:0008006" key="14">
    <source>
        <dbReference type="Google" id="ProtNLM"/>
    </source>
</evidence>
<feature type="region of interest" description="Disordered" evidence="10">
    <location>
        <begin position="1"/>
        <end position="24"/>
    </location>
</feature>
<name>A0A8H4UVS6_9HYPO</name>
<comment type="catalytic activity">
    <reaction evidence="8">
        <text>H2O(in) = H2O(out)</text>
        <dbReference type="Rhea" id="RHEA:29667"/>
        <dbReference type="ChEBI" id="CHEBI:15377"/>
    </reaction>
</comment>
<feature type="compositionally biased region" description="Low complexity" evidence="10">
    <location>
        <begin position="1"/>
        <end position="10"/>
    </location>
</feature>
<dbReference type="EMBL" id="JABEYC010000005">
    <property type="protein sequence ID" value="KAF4984735.1"/>
    <property type="molecule type" value="Genomic_DNA"/>
</dbReference>
<reference evidence="12" key="2">
    <citation type="submission" date="2020-05" db="EMBL/GenBank/DDBJ databases">
        <authorList>
            <person name="Kim H.-S."/>
            <person name="Proctor R.H."/>
            <person name="Brown D.W."/>
        </authorList>
    </citation>
    <scope>NUCLEOTIDE SEQUENCE</scope>
    <source>
        <strain evidence="12">NRRL 22465</strain>
    </source>
</reference>
<dbReference type="Pfam" id="PF00230">
    <property type="entry name" value="MIP"/>
    <property type="match status" value="1"/>
</dbReference>
<dbReference type="GO" id="GO:0015250">
    <property type="term" value="F:water channel activity"/>
    <property type="evidence" value="ECO:0007669"/>
    <property type="project" value="TreeGrafter"/>
</dbReference>
<dbReference type="FunFam" id="1.20.1080.10:FF:000014">
    <property type="entry name" value="Aquaporin 1"/>
    <property type="match status" value="1"/>
</dbReference>
<protein>
    <recommendedName>
        <fullName evidence="14">Aquaporin</fullName>
    </recommendedName>
</protein>
<evidence type="ECO:0000256" key="3">
    <source>
        <dbReference type="ARBA" id="ARBA00022448"/>
    </source>
</evidence>
<feature type="compositionally biased region" description="Polar residues" evidence="10">
    <location>
        <begin position="329"/>
        <end position="338"/>
    </location>
</feature>
<keyword evidence="7 11" id="KW-0472">Membrane</keyword>
<evidence type="ECO:0000313" key="12">
    <source>
        <dbReference type="EMBL" id="KAF4984735.1"/>
    </source>
</evidence>
<feature type="transmembrane region" description="Helical" evidence="11">
    <location>
        <begin position="162"/>
        <end position="180"/>
    </location>
</feature>
<dbReference type="OrthoDB" id="3222at2759"/>
<reference evidence="12" key="1">
    <citation type="journal article" date="2020" name="BMC Genomics">
        <title>Correction to: Identification and distribution of gene clusters required for synthesis of sphingolipid metabolism inhibitors in diverse species of the filamentous fungus Fusarium.</title>
        <authorList>
            <person name="Kim H.S."/>
            <person name="Lohmar J.M."/>
            <person name="Busman M."/>
            <person name="Brown D.W."/>
            <person name="Naumann T.A."/>
            <person name="Divon H.H."/>
            <person name="Lysoe E."/>
            <person name="Uhlig S."/>
            <person name="Proctor R.H."/>
        </authorList>
    </citation>
    <scope>NUCLEOTIDE SEQUENCE</scope>
    <source>
        <strain evidence="12">NRRL 22465</strain>
    </source>
</reference>
<evidence type="ECO:0000256" key="5">
    <source>
        <dbReference type="ARBA" id="ARBA00022737"/>
    </source>
</evidence>
<dbReference type="AlphaFoldDB" id="A0A8H4UVS6"/>
<comment type="similarity">
    <text evidence="2 9">Belongs to the MIP/aquaporin (TC 1.A.8) family.</text>
</comment>
<feature type="region of interest" description="Disordered" evidence="10">
    <location>
        <begin position="320"/>
        <end position="361"/>
    </location>
</feature>
<dbReference type="Proteomes" id="UP000635477">
    <property type="component" value="Unassembled WGS sequence"/>
</dbReference>
<keyword evidence="5" id="KW-0677">Repeat</keyword>
<evidence type="ECO:0000256" key="9">
    <source>
        <dbReference type="RuleBase" id="RU000477"/>
    </source>
</evidence>
<proteinExistence type="inferred from homology"/>
<evidence type="ECO:0000256" key="1">
    <source>
        <dbReference type="ARBA" id="ARBA00004141"/>
    </source>
</evidence>
<dbReference type="InterPro" id="IPR023271">
    <property type="entry name" value="Aquaporin-like"/>
</dbReference>
<evidence type="ECO:0000256" key="7">
    <source>
        <dbReference type="ARBA" id="ARBA00023136"/>
    </source>
</evidence>
<dbReference type="PANTHER" id="PTHR19139">
    <property type="entry name" value="AQUAPORIN TRANSPORTER"/>
    <property type="match status" value="1"/>
</dbReference>
<organism evidence="12 13">
    <name type="scientific">Fusarium zealandicum</name>
    <dbReference type="NCBI Taxonomy" id="1053134"/>
    <lineage>
        <taxon>Eukaryota</taxon>
        <taxon>Fungi</taxon>
        <taxon>Dikarya</taxon>
        <taxon>Ascomycota</taxon>
        <taxon>Pezizomycotina</taxon>
        <taxon>Sordariomycetes</taxon>
        <taxon>Hypocreomycetidae</taxon>
        <taxon>Hypocreales</taxon>
        <taxon>Nectriaceae</taxon>
        <taxon>Fusarium</taxon>
        <taxon>Fusarium staphyleae species complex</taxon>
    </lineage>
</organism>
<gene>
    <name evidence="12" type="ORF">FZEAL_96</name>
</gene>
<keyword evidence="3 9" id="KW-0813">Transport</keyword>
<feature type="transmembrane region" description="Helical" evidence="11">
    <location>
        <begin position="75"/>
        <end position="96"/>
    </location>
</feature>
<feature type="transmembrane region" description="Helical" evidence="11">
    <location>
        <begin position="272"/>
        <end position="291"/>
    </location>
</feature>
<feature type="compositionally biased region" description="Basic residues" evidence="10">
    <location>
        <begin position="11"/>
        <end position="20"/>
    </location>
</feature>
<evidence type="ECO:0000256" key="10">
    <source>
        <dbReference type="SAM" id="MobiDB-lite"/>
    </source>
</evidence>
<accession>A0A8H4UVS6</accession>